<organism evidence="12 13">
    <name type="scientific">Cryptotermes secundus</name>
    <dbReference type="NCBI Taxonomy" id="105785"/>
    <lineage>
        <taxon>Eukaryota</taxon>
        <taxon>Metazoa</taxon>
        <taxon>Ecdysozoa</taxon>
        <taxon>Arthropoda</taxon>
        <taxon>Hexapoda</taxon>
        <taxon>Insecta</taxon>
        <taxon>Pterygota</taxon>
        <taxon>Neoptera</taxon>
        <taxon>Polyneoptera</taxon>
        <taxon>Dictyoptera</taxon>
        <taxon>Blattodea</taxon>
        <taxon>Blattoidea</taxon>
        <taxon>Termitoidae</taxon>
        <taxon>Kalotermitidae</taxon>
        <taxon>Cryptotermitinae</taxon>
        <taxon>Cryptotermes</taxon>
    </lineage>
</organism>
<dbReference type="FunFam" id="2.60.40.60:FF:000033">
    <property type="entry name" value="FAT atypical cadherin 1"/>
    <property type="match status" value="1"/>
</dbReference>
<comment type="subcellular location">
    <subcellularLocation>
        <location evidence="1">Cell membrane</location>
        <topology evidence="1">Single-pass type I membrane protein</topology>
    </subcellularLocation>
</comment>
<dbReference type="OrthoDB" id="6252479at2759"/>
<dbReference type="PRINTS" id="PR00205">
    <property type="entry name" value="CADHERIN"/>
</dbReference>
<evidence type="ECO:0000256" key="1">
    <source>
        <dbReference type="ARBA" id="ARBA00004251"/>
    </source>
</evidence>
<evidence type="ECO:0000256" key="8">
    <source>
        <dbReference type="ARBA" id="ARBA00023136"/>
    </source>
</evidence>
<evidence type="ECO:0000256" key="4">
    <source>
        <dbReference type="ARBA" id="ARBA00022737"/>
    </source>
</evidence>
<name>A0A2J7RNR7_9NEOP</name>
<dbReference type="EMBL" id="NEVH01002148">
    <property type="protein sequence ID" value="PNF42462.1"/>
    <property type="molecule type" value="Genomic_DNA"/>
</dbReference>
<keyword evidence="9" id="KW-0325">Glycoprotein</keyword>
<dbReference type="GO" id="GO:0001736">
    <property type="term" value="P:establishment of planar polarity"/>
    <property type="evidence" value="ECO:0007669"/>
    <property type="project" value="UniProtKB-ARBA"/>
</dbReference>
<dbReference type="GO" id="GO:0005886">
    <property type="term" value="C:plasma membrane"/>
    <property type="evidence" value="ECO:0007669"/>
    <property type="project" value="UniProtKB-SubCell"/>
</dbReference>
<dbReference type="Gene3D" id="2.60.40.60">
    <property type="entry name" value="Cadherins"/>
    <property type="match status" value="2"/>
</dbReference>
<evidence type="ECO:0000256" key="7">
    <source>
        <dbReference type="ARBA" id="ARBA00022989"/>
    </source>
</evidence>
<comment type="caution">
    <text evidence="12">The sequence shown here is derived from an EMBL/GenBank/DDBJ whole genome shotgun (WGS) entry which is preliminary data.</text>
</comment>
<feature type="domain" description="Cadherin" evidence="11">
    <location>
        <begin position="179"/>
        <end position="273"/>
    </location>
</feature>
<evidence type="ECO:0000256" key="10">
    <source>
        <dbReference type="PROSITE-ProRule" id="PRU00043"/>
    </source>
</evidence>
<dbReference type="InterPro" id="IPR002126">
    <property type="entry name" value="Cadherin-like_dom"/>
</dbReference>
<dbReference type="SUPFAM" id="SSF49313">
    <property type="entry name" value="Cadherin-like"/>
    <property type="match status" value="2"/>
</dbReference>
<dbReference type="InParanoid" id="A0A2J7RNR7"/>
<dbReference type="PANTHER" id="PTHR24026">
    <property type="entry name" value="FAT ATYPICAL CADHERIN-RELATED"/>
    <property type="match status" value="1"/>
</dbReference>
<dbReference type="PROSITE" id="PS50268">
    <property type="entry name" value="CADHERIN_2"/>
    <property type="match status" value="2"/>
</dbReference>
<dbReference type="FunFam" id="2.60.40.60:FF:000118">
    <property type="entry name" value="protocadherin Fat 4"/>
    <property type="match status" value="1"/>
</dbReference>
<dbReference type="SMART" id="SM00112">
    <property type="entry name" value="CA"/>
    <property type="match status" value="2"/>
</dbReference>
<gene>
    <name evidence="12" type="ORF">B7P43_G08728</name>
</gene>
<evidence type="ECO:0000313" key="12">
    <source>
        <dbReference type="EMBL" id="PNF42462.1"/>
    </source>
</evidence>
<evidence type="ECO:0000313" key="13">
    <source>
        <dbReference type="Proteomes" id="UP000235965"/>
    </source>
</evidence>
<keyword evidence="4" id="KW-0677">Repeat</keyword>
<dbReference type="GO" id="GO:0008104">
    <property type="term" value="P:intracellular protein localization"/>
    <property type="evidence" value="ECO:0007669"/>
    <property type="project" value="UniProtKB-ARBA"/>
</dbReference>
<dbReference type="GO" id="GO:0005509">
    <property type="term" value="F:calcium ion binding"/>
    <property type="evidence" value="ECO:0007669"/>
    <property type="project" value="UniProtKB-UniRule"/>
</dbReference>
<evidence type="ECO:0000256" key="6">
    <source>
        <dbReference type="ARBA" id="ARBA00022889"/>
    </source>
</evidence>
<evidence type="ECO:0000259" key="11">
    <source>
        <dbReference type="PROSITE" id="PS50268"/>
    </source>
</evidence>
<keyword evidence="7" id="KW-1133">Transmembrane helix</keyword>
<dbReference type="GO" id="GO:0007156">
    <property type="term" value="P:homophilic cell adhesion via plasma membrane adhesion molecules"/>
    <property type="evidence" value="ECO:0007669"/>
    <property type="project" value="InterPro"/>
</dbReference>
<dbReference type="AlphaFoldDB" id="A0A2J7RNR7"/>
<feature type="domain" description="Cadherin" evidence="11">
    <location>
        <begin position="74"/>
        <end position="178"/>
    </location>
</feature>
<evidence type="ECO:0000256" key="2">
    <source>
        <dbReference type="ARBA" id="ARBA00022692"/>
    </source>
</evidence>
<keyword evidence="6" id="KW-0130">Cell adhesion</keyword>
<reference evidence="12 13" key="1">
    <citation type="submission" date="2017-12" db="EMBL/GenBank/DDBJ databases">
        <title>Hemimetabolous genomes reveal molecular basis of termite eusociality.</title>
        <authorList>
            <person name="Harrison M.C."/>
            <person name="Jongepier E."/>
            <person name="Robertson H.M."/>
            <person name="Arning N."/>
            <person name="Bitard-Feildel T."/>
            <person name="Chao H."/>
            <person name="Childers C.P."/>
            <person name="Dinh H."/>
            <person name="Doddapaneni H."/>
            <person name="Dugan S."/>
            <person name="Gowin J."/>
            <person name="Greiner C."/>
            <person name="Han Y."/>
            <person name="Hu H."/>
            <person name="Hughes D.S.T."/>
            <person name="Huylmans A.-K."/>
            <person name="Kemena C."/>
            <person name="Kremer L.P.M."/>
            <person name="Lee S.L."/>
            <person name="Lopez-Ezquerra A."/>
            <person name="Mallet L."/>
            <person name="Monroy-Kuhn J.M."/>
            <person name="Moser A."/>
            <person name="Murali S.C."/>
            <person name="Muzny D.M."/>
            <person name="Otani S."/>
            <person name="Piulachs M.-D."/>
            <person name="Poelchau M."/>
            <person name="Qu J."/>
            <person name="Schaub F."/>
            <person name="Wada-Katsumata A."/>
            <person name="Worley K.C."/>
            <person name="Xie Q."/>
            <person name="Ylla G."/>
            <person name="Poulsen M."/>
            <person name="Gibbs R.A."/>
            <person name="Schal C."/>
            <person name="Richards S."/>
            <person name="Belles X."/>
            <person name="Korb J."/>
            <person name="Bornberg-Bauer E."/>
        </authorList>
    </citation>
    <scope>NUCLEOTIDE SEQUENCE [LARGE SCALE GENOMIC DNA]</scope>
    <source>
        <tissue evidence="12">Whole body</tissue>
    </source>
</reference>
<evidence type="ECO:0000256" key="5">
    <source>
        <dbReference type="ARBA" id="ARBA00022837"/>
    </source>
</evidence>
<sequence>MGETRNAYRILVGKPEGKRPQGRPRRRWVGNIRMDLREIGWDDMDWIDLAQDRDQWRALVNTVTDTNDNPPIFSLGAYSFDVAENTGRGARVGAVTARDMDEGVNGQVSYSVISDWANDVFSLNPQSGMFTLTARLDYEEVQHYIFVVQAQDSGRPSLSSTLTVYFNVVDLNDNAPLFDPMSYSNEVFENVTVGTSVVTVSATDLDSGENGRIVYSIGAGDEDNDFTIAQNGTIYTTRLLDRETKSLYNLVVVATDQAKLPQQCLSSTVQVGIATGYGLQDRVVGDRVPVGSRIFCSVHRLHRLWGSPTLLSNG</sequence>
<accession>A0A2J7RNR7</accession>
<dbReference type="GO" id="GO:0007163">
    <property type="term" value="P:establishment or maintenance of cell polarity"/>
    <property type="evidence" value="ECO:0007669"/>
    <property type="project" value="UniProtKB-ARBA"/>
</dbReference>
<dbReference type="PANTHER" id="PTHR24026:SF126">
    <property type="entry name" value="PROTOCADHERIN FAT 4"/>
    <property type="match status" value="1"/>
</dbReference>
<evidence type="ECO:0000256" key="3">
    <source>
        <dbReference type="ARBA" id="ARBA00022729"/>
    </source>
</evidence>
<keyword evidence="5 10" id="KW-0106">Calcium</keyword>
<keyword evidence="13" id="KW-1185">Reference proteome</keyword>
<dbReference type="Pfam" id="PF00028">
    <property type="entry name" value="Cadherin"/>
    <property type="match status" value="2"/>
</dbReference>
<keyword evidence="2" id="KW-0812">Transmembrane</keyword>
<dbReference type="CDD" id="cd11304">
    <property type="entry name" value="Cadherin_repeat"/>
    <property type="match status" value="2"/>
</dbReference>
<dbReference type="Proteomes" id="UP000235965">
    <property type="component" value="Unassembled WGS sequence"/>
</dbReference>
<proteinExistence type="predicted"/>
<evidence type="ECO:0000256" key="9">
    <source>
        <dbReference type="ARBA" id="ARBA00023180"/>
    </source>
</evidence>
<dbReference type="InterPro" id="IPR015919">
    <property type="entry name" value="Cadherin-like_sf"/>
</dbReference>
<keyword evidence="3" id="KW-0732">Signal</keyword>
<dbReference type="STRING" id="105785.A0A2J7RNR7"/>
<keyword evidence="8" id="KW-0472">Membrane</keyword>
<protein>
    <recommendedName>
        <fullName evidence="11">Cadherin domain-containing protein</fullName>
    </recommendedName>
</protein>